<dbReference type="EMBL" id="KQ250702">
    <property type="protein sequence ID" value="KNC70598.1"/>
    <property type="molecule type" value="Genomic_DNA"/>
</dbReference>
<keyword evidence="2" id="KW-1185">Reference proteome</keyword>
<evidence type="ECO:0000313" key="1">
    <source>
        <dbReference type="EMBL" id="KNC70598.1"/>
    </source>
</evidence>
<reference evidence="1 2" key="1">
    <citation type="submission" date="2011-02" db="EMBL/GenBank/DDBJ databases">
        <title>The Genome Sequence of Sphaeroforma arctica JP610.</title>
        <authorList>
            <consortium name="The Broad Institute Genome Sequencing Platform"/>
            <person name="Russ C."/>
            <person name="Cuomo C."/>
            <person name="Young S.K."/>
            <person name="Zeng Q."/>
            <person name="Gargeya S."/>
            <person name="Alvarado L."/>
            <person name="Berlin A."/>
            <person name="Chapman S.B."/>
            <person name="Chen Z."/>
            <person name="Freedman E."/>
            <person name="Gellesch M."/>
            <person name="Goldberg J."/>
            <person name="Griggs A."/>
            <person name="Gujja S."/>
            <person name="Heilman E."/>
            <person name="Heiman D."/>
            <person name="Howarth C."/>
            <person name="Mehta T."/>
            <person name="Neiman D."/>
            <person name="Pearson M."/>
            <person name="Roberts A."/>
            <person name="Saif S."/>
            <person name="Shea T."/>
            <person name="Shenoy N."/>
            <person name="Sisk P."/>
            <person name="Stolte C."/>
            <person name="Sykes S."/>
            <person name="White J."/>
            <person name="Yandava C."/>
            <person name="Burger G."/>
            <person name="Gray M.W."/>
            <person name="Holland P.W.H."/>
            <person name="King N."/>
            <person name="Lang F.B.F."/>
            <person name="Roger A.J."/>
            <person name="Ruiz-Trillo I."/>
            <person name="Haas B."/>
            <person name="Nusbaum C."/>
            <person name="Birren B."/>
        </authorList>
    </citation>
    <scope>NUCLEOTIDE SEQUENCE [LARGE SCALE GENOMIC DNA]</scope>
    <source>
        <strain evidence="1 2">JP610</strain>
    </source>
</reference>
<dbReference type="Proteomes" id="UP000054560">
    <property type="component" value="Unassembled WGS sequence"/>
</dbReference>
<gene>
    <name evidence="1" type="ORF">SARC_16871</name>
</gene>
<feature type="non-terminal residue" evidence="1">
    <location>
        <position position="1"/>
    </location>
</feature>
<accession>A0A0L0F358</accession>
<dbReference type="GeneID" id="25917375"/>
<sequence>MGDVMDDITAGFSEMGKGFSKGKTDAKKSHLKGKAEKSENVFFGYSSIR</sequence>
<dbReference type="RefSeq" id="XP_014144500.1">
    <property type="nucleotide sequence ID" value="XM_014289025.1"/>
</dbReference>
<evidence type="ECO:0000313" key="2">
    <source>
        <dbReference type="Proteomes" id="UP000054560"/>
    </source>
</evidence>
<protein>
    <submittedName>
        <fullName evidence="1">Uncharacterized protein</fullName>
    </submittedName>
</protein>
<organism evidence="1 2">
    <name type="scientific">Sphaeroforma arctica JP610</name>
    <dbReference type="NCBI Taxonomy" id="667725"/>
    <lineage>
        <taxon>Eukaryota</taxon>
        <taxon>Ichthyosporea</taxon>
        <taxon>Ichthyophonida</taxon>
        <taxon>Sphaeroforma</taxon>
    </lineage>
</organism>
<proteinExistence type="predicted"/>
<name>A0A0L0F358_9EUKA</name>
<dbReference type="AlphaFoldDB" id="A0A0L0F358"/>